<keyword evidence="2" id="KW-1185">Reference proteome</keyword>
<reference evidence="1" key="1">
    <citation type="journal article" date="2021" name="Antonie Van Leeuwenhoek">
        <title>Draft genome and description of Waterburya agarophytonicola gen. nov. sp. nov. (Pleurocapsales, Cyanobacteria): a seaweed symbiont.</title>
        <authorList>
            <person name="Bonthond G."/>
            <person name="Shalygin S."/>
            <person name="Bayer T."/>
            <person name="Weinberger F."/>
        </authorList>
    </citation>
    <scope>NUCLEOTIDE SEQUENCE</scope>
    <source>
        <strain evidence="1">KI4</strain>
    </source>
</reference>
<protein>
    <submittedName>
        <fullName evidence="1">Uncharacterized protein</fullName>
    </submittedName>
</protein>
<dbReference type="Proteomes" id="UP000729733">
    <property type="component" value="Unassembled WGS sequence"/>
</dbReference>
<dbReference type="Pfam" id="PF26132">
    <property type="entry name" value="UPF0367"/>
    <property type="match status" value="1"/>
</dbReference>
<dbReference type="AlphaFoldDB" id="A0A964BZS7"/>
<evidence type="ECO:0000313" key="1">
    <source>
        <dbReference type="EMBL" id="MCC0179641.1"/>
    </source>
</evidence>
<evidence type="ECO:0000313" key="2">
    <source>
        <dbReference type="Proteomes" id="UP000729733"/>
    </source>
</evidence>
<dbReference type="RefSeq" id="WP_229642740.1">
    <property type="nucleotide sequence ID" value="NZ_JADWDC010000099.1"/>
</dbReference>
<dbReference type="EMBL" id="JADWDC010000099">
    <property type="protein sequence ID" value="MCC0179641.1"/>
    <property type="molecule type" value="Genomic_DNA"/>
</dbReference>
<comment type="caution">
    <text evidence="1">The sequence shown here is derived from an EMBL/GenBank/DDBJ whole genome shotgun (WGS) entry which is preliminary data.</text>
</comment>
<gene>
    <name evidence="1" type="ORF">I4641_22050</name>
</gene>
<accession>A0A964BZS7</accession>
<dbReference type="NCBIfam" id="NF010236">
    <property type="entry name" value="PRK13683.1"/>
    <property type="match status" value="1"/>
</dbReference>
<name>A0A964BZS7_9CYAN</name>
<dbReference type="InterPro" id="IPR020885">
    <property type="entry name" value="UPF0367"/>
</dbReference>
<sequence>MFTIDIVLQDMPLPISVQRKEAEAAESLYQQILNAMRSGSSDLVELTCDKEEDKKVAVKGNLICAVSLNKKSGGMAEGRVPGFFAATTANK</sequence>
<organism evidence="1 2">
    <name type="scientific">Waterburya agarophytonicola KI4</name>
    <dbReference type="NCBI Taxonomy" id="2874699"/>
    <lineage>
        <taxon>Bacteria</taxon>
        <taxon>Bacillati</taxon>
        <taxon>Cyanobacteriota</taxon>
        <taxon>Cyanophyceae</taxon>
        <taxon>Pleurocapsales</taxon>
        <taxon>Hyellaceae</taxon>
        <taxon>Waterburya</taxon>
        <taxon>Waterburya agarophytonicola</taxon>
    </lineage>
</organism>
<proteinExistence type="predicted"/>